<dbReference type="Pfam" id="PF13505">
    <property type="entry name" value="OMP_b-brl"/>
    <property type="match status" value="1"/>
</dbReference>
<evidence type="ECO:0000313" key="5">
    <source>
        <dbReference type="Proteomes" id="UP000317155"/>
    </source>
</evidence>
<name>A0A550JBR7_9BACT</name>
<dbReference type="AlphaFoldDB" id="A0A550JBR7"/>
<evidence type="ECO:0000313" key="4">
    <source>
        <dbReference type="EMBL" id="TRO80542.1"/>
    </source>
</evidence>
<evidence type="ECO:0000256" key="2">
    <source>
        <dbReference type="SAM" id="SignalP"/>
    </source>
</evidence>
<comment type="caution">
    <text evidence="4">The sequence shown here is derived from an EMBL/GenBank/DDBJ whole genome shotgun (WGS) entry which is preliminary data.</text>
</comment>
<dbReference type="EMBL" id="VJVV01000007">
    <property type="protein sequence ID" value="TRO80542.1"/>
    <property type="molecule type" value="Genomic_DNA"/>
</dbReference>
<reference evidence="4 5" key="1">
    <citation type="submission" date="2019-07" db="EMBL/GenBank/DDBJ databases">
        <title>Insights of Desulfuromonas acetexigens electromicrobiology.</title>
        <authorList>
            <person name="Katuri K."/>
            <person name="Sapireddy V."/>
            <person name="Shaw D.R."/>
            <person name="Saikaly P."/>
        </authorList>
    </citation>
    <scope>NUCLEOTIDE SEQUENCE [LARGE SCALE GENOMIC DNA]</scope>
    <source>
        <strain evidence="4 5">2873</strain>
    </source>
</reference>
<dbReference type="RefSeq" id="WP_092058084.1">
    <property type="nucleotide sequence ID" value="NZ_FOJJ01000039.1"/>
</dbReference>
<dbReference type="OrthoDB" id="9792274at2"/>
<dbReference type="SUPFAM" id="SSF56925">
    <property type="entry name" value="OMPA-like"/>
    <property type="match status" value="2"/>
</dbReference>
<proteinExistence type="predicted"/>
<gene>
    <name evidence="4" type="ORF">FL622_10620</name>
</gene>
<feature type="domain" description="Outer membrane protein beta-barrel" evidence="3">
    <location>
        <begin position="217"/>
        <end position="367"/>
    </location>
</feature>
<protein>
    <submittedName>
        <fullName evidence="4">Porin family protein</fullName>
    </submittedName>
</protein>
<evidence type="ECO:0000256" key="1">
    <source>
        <dbReference type="ARBA" id="ARBA00022729"/>
    </source>
</evidence>
<dbReference type="Proteomes" id="UP000317155">
    <property type="component" value="Unassembled WGS sequence"/>
</dbReference>
<feature type="chain" id="PRO_5022180496" evidence="2">
    <location>
        <begin position="26"/>
        <end position="367"/>
    </location>
</feature>
<accession>A0A550JBR7</accession>
<feature type="signal peptide" evidence="2">
    <location>
        <begin position="1"/>
        <end position="25"/>
    </location>
</feature>
<sequence>MKKVLVLHLLLVAFVTGVFISPAAAYTANNLDELGAIYDEHFGEDFGEVEVNGTWIYWETDTLTGESWIMIGDQSAHIDINDREAVILLVAQELGIPLTSAGSLDEPTSASATTSRLVFTELVVPTVQTTTEKNRQAAQKAQGAVRTFGGSLRTEWVDKAGDENGMVSGFNLGLAYDVDNFTFGVMLPYDYFDFDSFSANRIGSILFGQYHLSLTEELEATFTANLNYMFTDDFLLFGKEDDFSTFGGGLSAGLRYSQELYELGCGVSYQYNQDDVDLEDDSQDLVKLGANVGYRVTPDQVVNLFGTWTYDATNYKYDYGDTDYFEIGTEYRANFSDTWALNVGYRKVVDLEDYDSDMVYLGTTWQF</sequence>
<dbReference type="InterPro" id="IPR011250">
    <property type="entry name" value="OMP/PagP_B-barrel"/>
</dbReference>
<dbReference type="InterPro" id="IPR027385">
    <property type="entry name" value="Beta-barrel_OMP"/>
</dbReference>
<keyword evidence="5" id="KW-1185">Reference proteome</keyword>
<organism evidence="4 5">
    <name type="scientific">Trichloromonas acetexigens</name>
    <dbReference type="NCBI Taxonomy" id="38815"/>
    <lineage>
        <taxon>Bacteria</taxon>
        <taxon>Pseudomonadati</taxon>
        <taxon>Thermodesulfobacteriota</taxon>
        <taxon>Desulfuromonadia</taxon>
        <taxon>Desulfuromonadales</taxon>
        <taxon>Trichloromonadaceae</taxon>
        <taxon>Trichloromonas</taxon>
    </lineage>
</organism>
<keyword evidence="1 2" id="KW-0732">Signal</keyword>
<evidence type="ECO:0000259" key="3">
    <source>
        <dbReference type="Pfam" id="PF13505"/>
    </source>
</evidence>